<feature type="transmembrane region" description="Helical" evidence="5">
    <location>
        <begin position="306"/>
        <end position="326"/>
    </location>
</feature>
<dbReference type="EMBL" id="MU003818">
    <property type="protein sequence ID" value="KAF2718911.1"/>
    <property type="molecule type" value="Genomic_DNA"/>
</dbReference>
<keyword evidence="2 5" id="KW-0812">Transmembrane</keyword>
<feature type="transmembrane region" description="Helical" evidence="5">
    <location>
        <begin position="130"/>
        <end position="152"/>
    </location>
</feature>
<dbReference type="GO" id="GO:0005886">
    <property type="term" value="C:plasma membrane"/>
    <property type="evidence" value="ECO:0007669"/>
    <property type="project" value="TreeGrafter"/>
</dbReference>
<evidence type="ECO:0000256" key="5">
    <source>
        <dbReference type="SAM" id="Phobius"/>
    </source>
</evidence>
<dbReference type="InterPro" id="IPR011701">
    <property type="entry name" value="MFS"/>
</dbReference>
<dbReference type="PANTHER" id="PTHR23501">
    <property type="entry name" value="MAJOR FACILITATOR SUPERFAMILY"/>
    <property type="match status" value="1"/>
</dbReference>
<organism evidence="6 7">
    <name type="scientific">Polychaeton citri CBS 116435</name>
    <dbReference type="NCBI Taxonomy" id="1314669"/>
    <lineage>
        <taxon>Eukaryota</taxon>
        <taxon>Fungi</taxon>
        <taxon>Dikarya</taxon>
        <taxon>Ascomycota</taxon>
        <taxon>Pezizomycotina</taxon>
        <taxon>Dothideomycetes</taxon>
        <taxon>Dothideomycetidae</taxon>
        <taxon>Capnodiales</taxon>
        <taxon>Capnodiaceae</taxon>
        <taxon>Polychaeton</taxon>
    </lineage>
</organism>
<accession>A0A9P4Q5P2</accession>
<sequence length="481" mass="51117">MDSSIVATAVIAIGKYFNDFVEIQWIVPAYLPTYLEMDLEPDDVIGRKWATIAALAALLAFSLGAGHSQSLEQEVGGSGLYAMTFVTLPEITPPEKFGMMSAGLGMAFAVSGVLGPTIGGIIMTHPTWRWVFYFNGPCCGFVIALILLSWPVTQSPERIKIEDLDLFGHSLFVTTCVLLVFAIQRAGAGTYTWGSATNVVCLAITLGFWIWYFSKPGRSIAPLFQGRIITHRITLANITLTDKNTNITTLFGYVFCTVLIELPQRFQVVNGRSSQAAGIDLLPLLGASPVGSGLGGFLSSKRNRSVYTLTAGSASMLLGAGLLYSVGLDQTRPARLYGPEVPLGSGVGLLFSSVTVSVKLHASSEDAASAQGLLAHGRFLGGNVGLAIATVIPNKYLISDLNKSLDVIETFASQEKQAVARALEGAFVTQIGVCAVLAAVCSVFYAFTFERNPASFAGMAEKACARAEVQGSDQAEDSESC</sequence>
<feature type="transmembrane region" description="Helical" evidence="5">
    <location>
        <begin position="427"/>
        <end position="447"/>
    </location>
</feature>
<comment type="subcellular location">
    <subcellularLocation>
        <location evidence="1">Membrane</location>
        <topology evidence="1">Multi-pass membrane protein</topology>
    </subcellularLocation>
</comment>
<feature type="transmembrane region" description="Helical" evidence="5">
    <location>
        <begin position="164"/>
        <end position="184"/>
    </location>
</feature>
<protein>
    <submittedName>
        <fullName evidence="6">MFS general substrate transporter</fullName>
    </submittedName>
</protein>
<name>A0A9P4Q5P2_9PEZI</name>
<dbReference type="AlphaFoldDB" id="A0A9P4Q5P2"/>
<evidence type="ECO:0000313" key="7">
    <source>
        <dbReference type="Proteomes" id="UP000799441"/>
    </source>
</evidence>
<evidence type="ECO:0000256" key="3">
    <source>
        <dbReference type="ARBA" id="ARBA00022989"/>
    </source>
</evidence>
<evidence type="ECO:0000256" key="2">
    <source>
        <dbReference type="ARBA" id="ARBA00022692"/>
    </source>
</evidence>
<dbReference type="PANTHER" id="PTHR23501:SF43">
    <property type="entry name" value="MULTIDRUG TRANSPORTER, PUTATIVE (AFU_ORTHOLOGUE AFUA_6G03040)-RELATED"/>
    <property type="match status" value="1"/>
</dbReference>
<dbReference type="GO" id="GO:0022857">
    <property type="term" value="F:transmembrane transporter activity"/>
    <property type="evidence" value="ECO:0007669"/>
    <property type="project" value="InterPro"/>
</dbReference>
<keyword evidence="3 5" id="KW-1133">Transmembrane helix</keyword>
<dbReference type="Pfam" id="PF07690">
    <property type="entry name" value="MFS_1"/>
    <property type="match status" value="1"/>
</dbReference>
<feature type="transmembrane region" description="Helical" evidence="5">
    <location>
        <begin position="104"/>
        <end position="124"/>
    </location>
</feature>
<comment type="caution">
    <text evidence="6">The sequence shown here is derived from an EMBL/GenBank/DDBJ whole genome shotgun (WGS) entry which is preliminary data.</text>
</comment>
<dbReference type="SUPFAM" id="SSF103473">
    <property type="entry name" value="MFS general substrate transporter"/>
    <property type="match status" value="1"/>
</dbReference>
<keyword evidence="4 5" id="KW-0472">Membrane</keyword>
<dbReference type="Proteomes" id="UP000799441">
    <property type="component" value="Unassembled WGS sequence"/>
</dbReference>
<dbReference type="Gene3D" id="1.20.1250.20">
    <property type="entry name" value="MFS general substrate transporter like domains"/>
    <property type="match status" value="1"/>
</dbReference>
<proteinExistence type="predicted"/>
<dbReference type="InterPro" id="IPR036259">
    <property type="entry name" value="MFS_trans_sf"/>
</dbReference>
<reference evidence="6" key="1">
    <citation type="journal article" date="2020" name="Stud. Mycol.">
        <title>101 Dothideomycetes genomes: a test case for predicting lifestyles and emergence of pathogens.</title>
        <authorList>
            <person name="Haridas S."/>
            <person name="Albert R."/>
            <person name="Binder M."/>
            <person name="Bloem J."/>
            <person name="Labutti K."/>
            <person name="Salamov A."/>
            <person name="Andreopoulos B."/>
            <person name="Baker S."/>
            <person name="Barry K."/>
            <person name="Bills G."/>
            <person name="Bluhm B."/>
            <person name="Cannon C."/>
            <person name="Castanera R."/>
            <person name="Culley D."/>
            <person name="Daum C."/>
            <person name="Ezra D."/>
            <person name="Gonzalez J."/>
            <person name="Henrissat B."/>
            <person name="Kuo A."/>
            <person name="Liang C."/>
            <person name="Lipzen A."/>
            <person name="Lutzoni F."/>
            <person name="Magnuson J."/>
            <person name="Mondo S."/>
            <person name="Nolan M."/>
            <person name="Ohm R."/>
            <person name="Pangilinan J."/>
            <person name="Park H.-J."/>
            <person name="Ramirez L."/>
            <person name="Alfaro M."/>
            <person name="Sun H."/>
            <person name="Tritt A."/>
            <person name="Yoshinaga Y."/>
            <person name="Zwiers L.-H."/>
            <person name="Turgeon B."/>
            <person name="Goodwin S."/>
            <person name="Spatafora J."/>
            <person name="Crous P."/>
            <person name="Grigoriev I."/>
        </authorList>
    </citation>
    <scope>NUCLEOTIDE SEQUENCE</scope>
    <source>
        <strain evidence="6">CBS 116435</strain>
    </source>
</reference>
<gene>
    <name evidence="6" type="ORF">K431DRAFT_322106</name>
</gene>
<feature type="transmembrane region" description="Helical" evidence="5">
    <location>
        <begin position="190"/>
        <end position="213"/>
    </location>
</feature>
<evidence type="ECO:0000313" key="6">
    <source>
        <dbReference type="EMBL" id="KAF2718911.1"/>
    </source>
</evidence>
<dbReference type="Gene3D" id="1.20.1720.10">
    <property type="entry name" value="Multidrug resistance protein D"/>
    <property type="match status" value="1"/>
</dbReference>
<evidence type="ECO:0000256" key="4">
    <source>
        <dbReference type="ARBA" id="ARBA00023136"/>
    </source>
</evidence>
<evidence type="ECO:0000256" key="1">
    <source>
        <dbReference type="ARBA" id="ARBA00004141"/>
    </source>
</evidence>
<keyword evidence="7" id="KW-1185">Reference proteome</keyword>
<dbReference type="OrthoDB" id="440553at2759"/>